<dbReference type="EMBL" id="JAHUTJ010044258">
    <property type="protein sequence ID" value="MED6281921.1"/>
    <property type="molecule type" value="Genomic_DNA"/>
</dbReference>
<keyword evidence="2" id="KW-1185">Reference proteome</keyword>
<dbReference type="Proteomes" id="UP001352852">
    <property type="component" value="Unassembled WGS sequence"/>
</dbReference>
<gene>
    <name evidence="1" type="ORF">CHARACLAT_026752</name>
</gene>
<proteinExistence type="predicted"/>
<protein>
    <submittedName>
        <fullName evidence="1">Uncharacterized protein</fullName>
    </submittedName>
</protein>
<comment type="caution">
    <text evidence="1">The sequence shown here is derived from an EMBL/GenBank/DDBJ whole genome shotgun (WGS) entry which is preliminary data.</text>
</comment>
<name>A0ABU7E4H6_9TELE</name>
<organism evidence="1 2">
    <name type="scientific">Characodon lateralis</name>
    <dbReference type="NCBI Taxonomy" id="208331"/>
    <lineage>
        <taxon>Eukaryota</taxon>
        <taxon>Metazoa</taxon>
        <taxon>Chordata</taxon>
        <taxon>Craniata</taxon>
        <taxon>Vertebrata</taxon>
        <taxon>Euteleostomi</taxon>
        <taxon>Actinopterygii</taxon>
        <taxon>Neopterygii</taxon>
        <taxon>Teleostei</taxon>
        <taxon>Neoteleostei</taxon>
        <taxon>Acanthomorphata</taxon>
        <taxon>Ovalentaria</taxon>
        <taxon>Atherinomorphae</taxon>
        <taxon>Cyprinodontiformes</taxon>
        <taxon>Goodeidae</taxon>
        <taxon>Characodon</taxon>
    </lineage>
</organism>
<evidence type="ECO:0000313" key="2">
    <source>
        <dbReference type="Proteomes" id="UP001352852"/>
    </source>
</evidence>
<evidence type="ECO:0000313" key="1">
    <source>
        <dbReference type="EMBL" id="MED6281921.1"/>
    </source>
</evidence>
<sequence length="70" mass="7814">MGRDRLCLLHLSRLHAVYSVDVHSVANRRLMCASEVEKGVMLVIGWGSYRGRSTQPQASIYGGYLIFSSN</sequence>
<reference evidence="1 2" key="1">
    <citation type="submission" date="2021-06" db="EMBL/GenBank/DDBJ databases">
        <authorList>
            <person name="Palmer J.M."/>
        </authorList>
    </citation>
    <scope>NUCLEOTIDE SEQUENCE [LARGE SCALE GENOMIC DNA]</scope>
    <source>
        <strain evidence="1 2">CL_MEX2019</strain>
        <tissue evidence="1">Muscle</tissue>
    </source>
</reference>
<accession>A0ABU7E4H6</accession>